<accession>X1C4U0</accession>
<name>X1C4U0_9ZZZZ</name>
<gene>
    <name evidence="1" type="ORF">S01H4_49899</name>
</gene>
<reference evidence="1" key="1">
    <citation type="journal article" date="2014" name="Front. Microbiol.">
        <title>High frequency of phylogenetically diverse reductive dehalogenase-homologous genes in deep subseafloor sedimentary metagenomes.</title>
        <authorList>
            <person name="Kawai M."/>
            <person name="Futagami T."/>
            <person name="Toyoda A."/>
            <person name="Takaki Y."/>
            <person name="Nishi S."/>
            <person name="Hori S."/>
            <person name="Arai W."/>
            <person name="Tsubouchi T."/>
            <person name="Morono Y."/>
            <person name="Uchiyama I."/>
            <person name="Ito T."/>
            <person name="Fujiyama A."/>
            <person name="Inagaki F."/>
            <person name="Takami H."/>
        </authorList>
    </citation>
    <scope>NUCLEOTIDE SEQUENCE</scope>
    <source>
        <strain evidence="1">Expedition CK06-06</strain>
    </source>
</reference>
<evidence type="ECO:0000313" key="1">
    <source>
        <dbReference type="EMBL" id="GAH03081.1"/>
    </source>
</evidence>
<feature type="non-terminal residue" evidence="1">
    <location>
        <position position="202"/>
    </location>
</feature>
<protein>
    <submittedName>
        <fullName evidence="1">Uncharacterized protein</fullName>
    </submittedName>
</protein>
<proteinExistence type="predicted"/>
<dbReference type="EMBL" id="BART01028271">
    <property type="protein sequence ID" value="GAH03081.1"/>
    <property type="molecule type" value="Genomic_DNA"/>
</dbReference>
<sequence>MFIGVSVVPGISENIGKISNLKDENVFENDDLGPYRAQGAISTYERNAWSETEVVSTESTDDSYFPSLAADQDGNVHVAWLDFTDYGGSGSDTDIFYKYKPSGGSWSDTEVVSTESTDNALYSSLDVDSEGMVHVVWEEYDIPSHYVGVFYKNKPSGGSWTTAEVIPLETPDLHYFYPIIGVDLFGAVHLVWTDNASTGGSG</sequence>
<comment type="caution">
    <text evidence="1">The sequence shown here is derived from an EMBL/GenBank/DDBJ whole genome shotgun (WGS) entry which is preliminary data.</text>
</comment>
<organism evidence="1">
    <name type="scientific">marine sediment metagenome</name>
    <dbReference type="NCBI Taxonomy" id="412755"/>
    <lineage>
        <taxon>unclassified sequences</taxon>
        <taxon>metagenomes</taxon>
        <taxon>ecological metagenomes</taxon>
    </lineage>
</organism>
<dbReference type="AlphaFoldDB" id="X1C4U0"/>